<dbReference type="InterPro" id="IPR008977">
    <property type="entry name" value="PHM/PNGase_F_dom_sf"/>
</dbReference>
<feature type="non-terminal residue" evidence="3">
    <location>
        <position position="1"/>
    </location>
</feature>
<dbReference type="EMBL" id="JAMKFB020000010">
    <property type="protein sequence ID" value="KAL0181919.1"/>
    <property type="molecule type" value="Genomic_DNA"/>
</dbReference>
<accession>A0ABD0Q6T5</accession>
<keyword evidence="4" id="KW-1185">Reference proteome</keyword>
<dbReference type="InterPro" id="IPR024548">
    <property type="entry name" value="Cu2_monoox_C"/>
</dbReference>
<dbReference type="Gene3D" id="2.60.120.230">
    <property type="match status" value="1"/>
</dbReference>
<gene>
    <name evidence="3" type="ORF">M9458_021294</name>
</gene>
<dbReference type="InterPro" id="IPR014784">
    <property type="entry name" value="Cu2_ascorb_mOase-like_C"/>
</dbReference>
<dbReference type="SUPFAM" id="SSF49742">
    <property type="entry name" value="PHM/PNGase F"/>
    <property type="match status" value="1"/>
</dbReference>
<evidence type="ECO:0000259" key="2">
    <source>
        <dbReference type="Pfam" id="PF03712"/>
    </source>
</evidence>
<name>A0ABD0Q6T5_CIRMR</name>
<evidence type="ECO:0000313" key="3">
    <source>
        <dbReference type="EMBL" id="KAL0181919.1"/>
    </source>
</evidence>
<sequence>GTSNDEMCNFYIMYYMDNSRAVPYMNCRDDGSSELFQNIPSEANIPIPVSPDHMMSMKHESASHK</sequence>
<dbReference type="Proteomes" id="UP001529510">
    <property type="component" value="Unassembled WGS sequence"/>
</dbReference>
<dbReference type="Pfam" id="PF03712">
    <property type="entry name" value="Cu2_monoox_C"/>
    <property type="match status" value="1"/>
</dbReference>
<feature type="domain" description="Copper type II ascorbate-dependent monooxygenase C-terminal" evidence="2">
    <location>
        <begin position="2"/>
        <end position="39"/>
    </location>
</feature>
<keyword evidence="1" id="KW-1015">Disulfide bond</keyword>
<protein>
    <recommendedName>
        <fullName evidence="2">Copper type II ascorbate-dependent monooxygenase C-terminal domain-containing protein</fullName>
    </recommendedName>
</protein>
<proteinExistence type="predicted"/>
<organism evidence="3 4">
    <name type="scientific">Cirrhinus mrigala</name>
    <name type="common">Mrigala</name>
    <dbReference type="NCBI Taxonomy" id="683832"/>
    <lineage>
        <taxon>Eukaryota</taxon>
        <taxon>Metazoa</taxon>
        <taxon>Chordata</taxon>
        <taxon>Craniata</taxon>
        <taxon>Vertebrata</taxon>
        <taxon>Euteleostomi</taxon>
        <taxon>Actinopterygii</taxon>
        <taxon>Neopterygii</taxon>
        <taxon>Teleostei</taxon>
        <taxon>Ostariophysi</taxon>
        <taxon>Cypriniformes</taxon>
        <taxon>Cyprinidae</taxon>
        <taxon>Labeoninae</taxon>
        <taxon>Labeonini</taxon>
        <taxon>Cirrhinus</taxon>
    </lineage>
</organism>
<evidence type="ECO:0000313" key="4">
    <source>
        <dbReference type="Proteomes" id="UP001529510"/>
    </source>
</evidence>
<comment type="caution">
    <text evidence="3">The sequence shown here is derived from an EMBL/GenBank/DDBJ whole genome shotgun (WGS) entry which is preliminary data.</text>
</comment>
<dbReference type="AlphaFoldDB" id="A0ABD0Q6T5"/>
<feature type="non-terminal residue" evidence="3">
    <location>
        <position position="65"/>
    </location>
</feature>
<reference evidence="3 4" key="1">
    <citation type="submission" date="2024-05" db="EMBL/GenBank/DDBJ databases">
        <title>Genome sequencing and assembly of Indian major carp, Cirrhinus mrigala (Hamilton, 1822).</title>
        <authorList>
            <person name="Mohindra V."/>
            <person name="Chowdhury L.M."/>
            <person name="Lal K."/>
            <person name="Jena J.K."/>
        </authorList>
    </citation>
    <scope>NUCLEOTIDE SEQUENCE [LARGE SCALE GENOMIC DNA]</scope>
    <source>
        <strain evidence="3">CM1030</strain>
        <tissue evidence="3">Blood</tissue>
    </source>
</reference>
<evidence type="ECO:0000256" key="1">
    <source>
        <dbReference type="ARBA" id="ARBA00023157"/>
    </source>
</evidence>